<organism evidence="8 9">
    <name type="scientific">Miscanthus lutarioriparius</name>
    <dbReference type="NCBI Taxonomy" id="422564"/>
    <lineage>
        <taxon>Eukaryota</taxon>
        <taxon>Viridiplantae</taxon>
        <taxon>Streptophyta</taxon>
        <taxon>Embryophyta</taxon>
        <taxon>Tracheophyta</taxon>
        <taxon>Spermatophyta</taxon>
        <taxon>Magnoliopsida</taxon>
        <taxon>Liliopsida</taxon>
        <taxon>Poales</taxon>
        <taxon>Poaceae</taxon>
        <taxon>PACMAD clade</taxon>
        <taxon>Panicoideae</taxon>
        <taxon>Andropogonodae</taxon>
        <taxon>Andropogoneae</taxon>
        <taxon>Saccharinae</taxon>
        <taxon>Miscanthus</taxon>
    </lineage>
</organism>
<dbReference type="PANTHER" id="PTHR12302">
    <property type="entry name" value="EBNA2 BINDING PROTEIN P100"/>
    <property type="match status" value="1"/>
</dbReference>
<dbReference type="GO" id="GO:0031047">
    <property type="term" value="P:regulatory ncRNA-mediated gene silencing"/>
    <property type="evidence" value="ECO:0007669"/>
    <property type="project" value="InterPro"/>
</dbReference>
<dbReference type="SMART" id="SM00318">
    <property type="entry name" value="SNc"/>
    <property type="match status" value="4"/>
</dbReference>
<keyword evidence="9" id="KW-1185">Reference proteome</keyword>
<keyword evidence="2" id="KW-0963">Cytoplasm</keyword>
<feature type="domain" description="TNase-like" evidence="7">
    <location>
        <begin position="362"/>
        <end position="540"/>
    </location>
</feature>
<dbReference type="InterPro" id="IPR016685">
    <property type="entry name" value="Silence_cplx_Nase-comp_TudorSN"/>
</dbReference>
<dbReference type="GO" id="GO:0003723">
    <property type="term" value="F:RNA binding"/>
    <property type="evidence" value="ECO:0007669"/>
    <property type="project" value="TreeGrafter"/>
</dbReference>
<protein>
    <submittedName>
        <fullName evidence="8">Uncharacterized protein</fullName>
    </submittedName>
</protein>
<reference evidence="8" key="1">
    <citation type="submission" date="2020-10" db="EMBL/GenBank/DDBJ databases">
        <authorList>
            <person name="Han B."/>
            <person name="Lu T."/>
            <person name="Zhao Q."/>
            <person name="Huang X."/>
            <person name="Zhao Y."/>
        </authorList>
    </citation>
    <scope>NUCLEOTIDE SEQUENCE</scope>
</reference>
<dbReference type="SUPFAM" id="SSF63748">
    <property type="entry name" value="Tudor/PWWP/MBT"/>
    <property type="match status" value="1"/>
</dbReference>
<dbReference type="GO" id="GO:0005829">
    <property type="term" value="C:cytosol"/>
    <property type="evidence" value="ECO:0007669"/>
    <property type="project" value="TreeGrafter"/>
</dbReference>
<evidence type="ECO:0000313" key="9">
    <source>
        <dbReference type="Proteomes" id="UP000604825"/>
    </source>
</evidence>
<evidence type="ECO:0000259" key="7">
    <source>
        <dbReference type="PROSITE" id="PS50830"/>
    </source>
</evidence>
<evidence type="ECO:0000256" key="3">
    <source>
        <dbReference type="ARBA" id="ARBA00022553"/>
    </source>
</evidence>
<evidence type="ECO:0000259" key="6">
    <source>
        <dbReference type="PROSITE" id="PS50304"/>
    </source>
</evidence>
<feature type="region of interest" description="Disordered" evidence="5">
    <location>
        <begin position="812"/>
        <end position="833"/>
    </location>
</feature>
<name>A0A811R2I4_9POAL</name>
<dbReference type="GO" id="GO:0004518">
    <property type="term" value="F:nuclease activity"/>
    <property type="evidence" value="ECO:0007669"/>
    <property type="project" value="TreeGrafter"/>
</dbReference>
<dbReference type="FunFam" id="2.30.30.140:FF:000018">
    <property type="entry name" value="Serine/threonine-protein kinase 31"/>
    <property type="match status" value="1"/>
</dbReference>
<dbReference type="Gene3D" id="2.30.30.140">
    <property type="match status" value="1"/>
</dbReference>
<proteinExistence type="predicted"/>
<feature type="domain" description="Tudor" evidence="6">
    <location>
        <begin position="834"/>
        <end position="896"/>
    </location>
</feature>
<dbReference type="SUPFAM" id="SSF50199">
    <property type="entry name" value="Staphylococcal nuclease"/>
    <property type="match status" value="5"/>
</dbReference>
<dbReference type="InterPro" id="IPR035437">
    <property type="entry name" value="SNase_OB-fold_sf"/>
</dbReference>
<evidence type="ECO:0000256" key="4">
    <source>
        <dbReference type="ARBA" id="ARBA00022737"/>
    </source>
</evidence>
<evidence type="ECO:0000256" key="1">
    <source>
        <dbReference type="ARBA" id="ARBA00004496"/>
    </source>
</evidence>
<dbReference type="Pfam" id="PF00565">
    <property type="entry name" value="SNase"/>
    <property type="match status" value="4"/>
</dbReference>
<feature type="domain" description="TNase-like" evidence="7">
    <location>
        <begin position="179"/>
        <end position="348"/>
    </location>
</feature>
<comment type="subcellular location">
    <subcellularLocation>
        <location evidence="1">Cytoplasm</location>
    </subcellularLocation>
</comment>
<dbReference type="Proteomes" id="UP000604825">
    <property type="component" value="Unassembled WGS sequence"/>
</dbReference>
<dbReference type="GO" id="GO:0006402">
    <property type="term" value="P:mRNA catabolic process"/>
    <property type="evidence" value="ECO:0007669"/>
    <property type="project" value="TreeGrafter"/>
</dbReference>
<dbReference type="Gene3D" id="2.40.50.90">
    <property type="match status" value="5"/>
</dbReference>
<comment type="caution">
    <text evidence="8">The sequence shown here is derived from an EMBL/GenBank/DDBJ whole genome shotgun (WGS) entry which is preliminary data.</text>
</comment>
<dbReference type="GO" id="GO:0031332">
    <property type="term" value="C:RNAi effector complex"/>
    <property type="evidence" value="ECO:0007669"/>
    <property type="project" value="InterPro"/>
</dbReference>
<dbReference type="PIRSF" id="PIRSF017179">
    <property type="entry name" value="RISC-Tudor-SN"/>
    <property type="match status" value="1"/>
</dbReference>
<dbReference type="GO" id="GO:0005634">
    <property type="term" value="C:nucleus"/>
    <property type="evidence" value="ECO:0007669"/>
    <property type="project" value="TreeGrafter"/>
</dbReference>
<gene>
    <name evidence="8" type="ORF">NCGR_LOCUS47184</name>
</gene>
<evidence type="ECO:0000313" key="8">
    <source>
        <dbReference type="EMBL" id="CAD6263879.1"/>
    </source>
</evidence>
<dbReference type="FunFam" id="2.40.50.90:FF:000015">
    <property type="entry name" value="Ribonuclease"/>
    <property type="match status" value="1"/>
</dbReference>
<dbReference type="OrthoDB" id="10023235at2759"/>
<dbReference type="Pfam" id="PF00567">
    <property type="entry name" value="TUDOR"/>
    <property type="match status" value="1"/>
</dbReference>
<dbReference type="AlphaFoldDB" id="A0A811R2I4"/>
<evidence type="ECO:0000256" key="5">
    <source>
        <dbReference type="SAM" id="MobiDB-lite"/>
    </source>
</evidence>
<feature type="domain" description="TNase-like" evidence="7">
    <location>
        <begin position="10"/>
        <end position="148"/>
    </location>
</feature>
<feature type="domain" description="TNase-like" evidence="7">
    <location>
        <begin position="570"/>
        <end position="696"/>
    </location>
</feature>
<dbReference type="PROSITE" id="PS50830">
    <property type="entry name" value="TNASE_3"/>
    <property type="match status" value="4"/>
</dbReference>
<dbReference type="PANTHER" id="PTHR12302:SF10">
    <property type="entry name" value="RIBONUCLEASE"/>
    <property type="match status" value="1"/>
</dbReference>
<evidence type="ECO:0000256" key="2">
    <source>
        <dbReference type="ARBA" id="ARBA00022490"/>
    </source>
</evidence>
<dbReference type="SMART" id="SM00333">
    <property type="entry name" value="TUDOR"/>
    <property type="match status" value="1"/>
</dbReference>
<feature type="region of interest" description="Disordered" evidence="5">
    <location>
        <begin position="1044"/>
        <end position="1065"/>
    </location>
</feature>
<dbReference type="EMBL" id="CAJGYO010000012">
    <property type="protein sequence ID" value="CAD6263879.1"/>
    <property type="molecule type" value="Genomic_DNA"/>
</dbReference>
<keyword evidence="4" id="KW-0677">Repeat</keyword>
<dbReference type="FunFam" id="2.40.50.90:FF:000010">
    <property type="entry name" value="Ribonuclease"/>
    <property type="match status" value="1"/>
</dbReference>
<sequence>MAASAVASSGWKRGKVKAVPSGDTLLIMDSVPGDAVPPEKSLTLSGIIATRLARRYGTDEPFAWESREFLRKLCIGKDVLFKVDSTAPGREYGTIYIGDTNIAYLVVANGFAKVKEQGRRKGDNNPYTTELLRLEEKAKDQGLGCWSKEHGIIEASTRILPSSTNPSEVEGFFDQMKGKALEAIVEQVRDGSTIRVYIAGVQAPSMGRRAFIPSMASQAGATGDVDVNSATTAQVPMAAEQKFVPSSSTYSEIPPDRFGREAKHFTETRVLNREVRIILRGTDSFDNMFASVYYCDGNTDKDLALELIENGFAKYMEWSANMLGAETKKKLKNADIQAKKEQLRIWTGFRPPATNRRPIHNQKFTGKVIEVVNGYCVIVADDVAPCGSPLEERRVNLSSIRAPKLVHPSGQSETIEHFARAAKEFLRTQLIGKQVHVSMEYSRRINIANGQVVTDKTNQVGTRVLDYGSVFLPSLVDGTGSPSPNSSSYPLGANVAVLLLSRGFADITRHRDYEERSHHYDALLGAYSHAEKAKKGYHSKKDYPVTHINDLTTVPAKKAREFFHLLQRNKKHSAVVDYIFSGHRFKLTIPHETSTIAFSFSCVRCPGKNEPYSDDAISLMRRRILQRDVEIEIEAVDKNGTFLGSLWESKTNMASVLLQVGLARLSSFGLDRNPYAQNLIEAEKNAKQKKLKVWENYNELEVIRQGSMTEQNGKETFNVIVTEVLGGGKFYAHIVGDHRVDNIQQQLASLKFNEISETSKDTSDTLENQDQTINTQPDTLEVKVKPHNHLVHPLPVRWSSLFKDHLNTMKGEVQSAEESNTSKVKDPSNDIPFNPTKGDVVLAQFSLDNSWNRAMIVSEHPGPTEREFEVFYIDYGNQETVTYSHLRPAPAKFSISVIPPLAKLCSLAFVVVPDITDDLGEKAAAYLRMLLLDNEGEFKFKATVEERGSVGAKLEGQGTGEVLIVSMYDEDAECSISAAMLENGLAQLDRKRWNSSWERRATMKYLGEFQEHAKKKHRGIWQLQAVVGAPDKSVEEDKMLEDINDNEGLLAPARASIASTTPPEA</sequence>
<keyword evidence="3" id="KW-0597">Phosphoprotein</keyword>
<dbReference type="InterPro" id="IPR002999">
    <property type="entry name" value="Tudor"/>
</dbReference>
<dbReference type="InterPro" id="IPR016071">
    <property type="entry name" value="Staphylococal_nuclease_OB-fold"/>
</dbReference>
<dbReference type="PROSITE" id="PS50304">
    <property type="entry name" value="TUDOR"/>
    <property type="match status" value="1"/>
</dbReference>
<accession>A0A811R2I4</accession>
<dbReference type="FunFam" id="2.40.50.90:FF:000018">
    <property type="entry name" value="Ribonuclease"/>
    <property type="match status" value="1"/>
</dbReference>